<keyword evidence="1" id="KW-0175">Coiled coil</keyword>
<dbReference type="Proteomes" id="UP001341840">
    <property type="component" value="Unassembled WGS sequence"/>
</dbReference>
<evidence type="ECO:0000313" key="2">
    <source>
        <dbReference type="EMBL" id="MED6222336.1"/>
    </source>
</evidence>
<evidence type="ECO:0000313" key="3">
    <source>
        <dbReference type="Proteomes" id="UP001341840"/>
    </source>
</evidence>
<keyword evidence="3" id="KW-1185">Reference proteome</keyword>
<comment type="caution">
    <text evidence="2">The sequence shown here is derived from an EMBL/GenBank/DDBJ whole genome shotgun (WGS) entry which is preliminary data.</text>
</comment>
<feature type="coiled-coil region" evidence="1">
    <location>
        <begin position="24"/>
        <end position="51"/>
    </location>
</feature>
<evidence type="ECO:0000256" key="1">
    <source>
        <dbReference type="SAM" id="Coils"/>
    </source>
</evidence>
<proteinExistence type="predicted"/>
<protein>
    <recommendedName>
        <fullName evidence="4">RNase H type-1 domain-containing protein</fullName>
    </recommendedName>
</protein>
<accession>A0ABU6ZK35</accession>
<name>A0ABU6ZK35_9FABA</name>
<evidence type="ECO:0008006" key="4">
    <source>
        <dbReference type="Google" id="ProtNLM"/>
    </source>
</evidence>
<reference evidence="2 3" key="1">
    <citation type="journal article" date="2023" name="Plants (Basel)">
        <title>Bridging the Gap: Combining Genomics and Transcriptomics Approaches to Understand Stylosanthes scabra, an Orphan Legume from the Brazilian Caatinga.</title>
        <authorList>
            <person name="Ferreira-Neto J.R.C."/>
            <person name="da Silva M.D."/>
            <person name="Binneck E."/>
            <person name="de Melo N.F."/>
            <person name="da Silva R.H."/>
            <person name="de Melo A.L.T.M."/>
            <person name="Pandolfi V."/>
            <person name="Bustamante F.O."/>
            <person name="Brasileiro-Vidal A.C."/>
            <person name="Benko-Iseppon A.M."/>
        </authorList>
    </citation>
    <scope>NUCLEOTIDE SEQUENCE [LARGE SCALE GENOMIC DNA]</scope>
    <source>
        <tissue evidence="2">Leaves</tissue>
    </source>
</reference>
<sequence>MLDGNVVCLMGERFNKTSDGDAVIRGLSKAVQFLIEEVEAKEEELNVIIDDKEVVEWIKGKEGIDWSRRFIRNKARNLVQFFDIIKLEFRAKDKFDARNDWGQIASNNSGRWIVWK</sequence>
<dbReference type="EMBL" id="JASCZI010272462">
    <property type="protein sequence ID" value="MED6222336.1"/>
    <property type="molecule type" value="Genomic_DNA"/>
</dbReference>
<gene>
    <name evidence="2" type="ORF">PIB30_063350</name>
</gene>
<organism evidence="2 3">
    <name type="scientific">Stylosanthes scabra</name>
    <dbReference type="NCBI Taxonomy" id="79078"/>
    <lineage>
        <taxon>Eukaryota</taxon>
        <taxon>Viridiplantae</taxon>
        <taxon>Streptophyta</taxon>
        <taxon>Embryophyta</taxon>
        <taxon>Tracheophyta</taxon>
        <taxon>Spermatophyta</taxon>
        <taxon>Magnoliopsida</taxon>
        <taxon>eudicotyledons</taxon>
        <taxon>Gunneridae</taxon>
        <taxon>Pentapetalae</taxon>
        <taxon>rosids</taxon>
        <taxon>fabids</taxon>
        <taxon>Fabales</taxon>
        <taxon>Fabaceae</taxon>
        <taxon>Papilionoideae</taxon>
        <taxon>50 kb inversion clade</taxon>
        <taxon>dalbergioids sensu lato</taxon>
        <taxon>Dalbergieae</taxon>
        <taxon>Pterocarpus clade</taxon>
        <taxon>Stylosanthes</taxon>
    </lineage>
</organism>